<proteinExistence type="predicted"/>
<gene>
    <name evidence="1" type="ORF">QQF64_007327</name>
</gene>
<protein>
    <submittedName>
        <fullName evidence="1">Uncharacterized protein</fullName>
    </submittedName>
</protein>
<evidence type="ECO:0000313" key="2">
    <source>
        <dbReference type="Proteomes" id="UP001558613"/>
    </source>
</evidence>
<name>A0ABR3MDP7_9TELE</name>
<dbReference type="Proteomes" id="UP001558613">
    <property type="component" value="Unassembled WGS sequence"/>
</dbReference>
<reference evidence="1 2" key="1">
    <citation type="submission" date="2023-09" db="EMBL/GenBank/DDBJ databases">
        <authorList>
            <person name="Wang M."/>
        </authorList>
    </citation>
    <scope>NUCLEOTIDE SEQUENCE [LARGE SCALE GENOMIC DNA]</scope>
    <source>
        <strain evidence="1">GT-2023</strain>
        <tissue evidence="1">Liver</tissue>
    </source>
</reference>
<dbReference type="EMBL" id="JAYMGO010000014">
    <property type="protein sequence ID" value="KAL1262062.1"/>
    <property type="molecule type" value="Genomic_DNA"/>
</dbReference>
<keyword evidence="2" id="KW-1185">Reference proteome</keyword>
<comment type="caution">
    <text evidence="1">The sequence shown here is derived from an EMBL/GenBank/DDBJ whole genome shotgun (WGS) entry which is preliminary data.</text>
</comment>
<sequence>MYALFAIEQDAQEKPLCNSVIQSKCLIVNVREKSTHGVALEWNTVITVRHSLSFSLSPARPRLSEEVLVLKERLGAQHTRTRRAKRCTCNPRCSLADVRIV</sequence>
<organism evidence="1 2">
    <name type="scientific">Cirrhinus molitorella</name>
    <name type="common">mud carp</name>
    <dbReference type="NCBI Taxonomy" id="172907"/>
    <lineage>
        <taxon>Eukaryota</taxon>
        <taxon>Metazoa</taxon>
        <taxon>Chordata</taxon>
        <taxon>Craniata</taxon>
        <taxon>Vertebrata</taxon>
        <taxon>Euteleostomi</taxon>
        <taxon>Actinopterygii</taxon>
        <taxon>Neopterygii</taxon>
        <taxon>Teleostei</taxon>
        <taxon>Ostariophysi</taxon>
        <taxon>Cypriniformes</taxon>
        <taxon>Cyprinidae</taxon>
        <taxon>Labeoninae</taxon>
        <taxon>Labeonini</taxon>
        <taxon>Cirrhinus</taxon>
    </lineage>
</organism>
<evidence type="ECO:0000313" key="1">
    <source>
        <dbReference type="EMBL" id="KAL1262062.1"/>
    </source>
</evidence>
<accession>A0ABR3MDP7</accession>